<organism evidence="3 4">
    <name type="scientific">Aegilops tauschii subsp. strangulata</name>
    <name type="common">Goatgrass</name>
    <dbReference type="NCBI Taxonomy" id="200361"/>
    <lineage>
        <taxon>Eukaryota</taxon>
        <taxon>Viridiplantae</taxon>
        <taxon>Streptophyta</taxon>
        <taxon>Embryophyta</taxon>
        <taxon>Tracheophyta</taxon>
        <taxon>Spermatophyta</taxon>
        <taxon>Magnoliopsida</taxon>
        <taxon>Liliopsida</taxon>
        <taxon>Poales</taxon>
        <taxon>Poaceae</taxon>
        <taxon>BOP clade</taxon>
        <taxon>Pooideae</taxon>
        <taxon>Triticodae</taxon>
        <taxon>Triticeae</taxon>
        <taxon>Triticinae</taxon>
        <taxon>Aegilops</taxon>
    </lineage>
</organism>
<keyword evidence="4" id="KW-1185">Reference proteome</keyword>
<reference evidence="4" key="2">
    <citation type="journal article" date="2017" name="Nat. Plants">
        <title>The Aegilops tauschii genome reveals multiple impacts of transposons.</title>
        <authorList>
            <person name="Zhao G."/>
            <person name="Zou C."/>
            <person name="Li K."/>
            <person name="Wang K."/>
            <person name="Li T."/>
            <person name="Gao L."/>
            <person name="Zhang X."/>
            <person name="Wang H."/>
            <person name="Yang Z."/>
            <person name="Liu X."/>
            <person name="Jiang W."/>
            <person name="Mao L."/>
            <person name="Kong X."/>
            <person name="Jiao Y."/>
            <person name="Jia J."/>
        </authorList>
    </citation>
    <scope>NUCLEOTIDE SEQUENCE [LARGE SCALE GENOMIC DNA]</scope>
    <source>
        <strain evidence="4">cv. AL8/78</strain>
    </source>
</reference>
<reference evidence="3" key="3">
    <citation type="journal article" date="2017" name="Nature">
        <title>Genome sequence of the progenitor of the wheat D genome Aegilops tauschii.</title>
        <authorList>
            <person name="Luo M.C."/>
            <person name="Gu Y.Q."/>
            <person name="Puiu D."/>
            <person name="Wang H."/>
            <person name="Twardziok S.O."/>
            <person name="Deal K.R."/>
            <person name="Huo N."/>
            <person name="Zhu T."/>
            <person name="Wang L."/>
            <person name="Wang Y."/>
            <person name="McGuire P.E."/>
            <person name="Liu S."/>
            <person name="Long H."/>
            <person name="Ramasamy R.K."/>
            <person name="Rodriguez J.C."/>
            <person name="Van S.L."/>
            <person name="Yuan L."/>
            <person name="Wang Z."/>
            <person name="Xia Z."/>
            <person name="Xiao L."/>
            <person name="Anderson O.D."/>
            <person name="Ouyang S."/>
            <person name="Liang Y."/>
            <person name="Zimin A.V."/>
            <person name="Pertea G."/>
            <person name="Qi P."/>
            <person name="Bennetzen J.L."/>
            <person name="Dai X."/>
            <person name="Dawson M.W."/>
            <person name="Muller H.G."/>
            <person name="Kugler K."/>
            <person name="Rivarola-Duarte L."/>
            <person name="Spannagl M."/>
            <person name="Mayer K.F.X."/>
            <person name="Lu F.H."/>
            <person name="Bevan M.W."/>
            <person name="Leroy P."/>
            <person name="Li P."/>
            <person name="You F.M."/>
            <person name="Sun Q."/>
            <person name="Liu Z."/>
            <person name="Lyons E."/>
            <person name="Wicker T."/>
            <person name="Salzberg S.L."/>
            <person name="Devos K.M."/>
            <person name="Dvorak J."/>
        </authorList>
    </citation>
    <scope>NUCLEOTIDE SEQUENCE [LARGE SCALE GENOMIC DNA]</scope>
    <source>
        <strain evidence="3">cv. AL8/78</strain>
    </source>
</reference>
<dbReference type="EnsemblPlants" id="AET6Gv20425000.2">
    <property type="protein sequence ID" value="AET6Gv20425000.2"/>
    <property type="gene ID" value="AET6Gv20425000"/>
</dbReference>
<dbReference type="Gramene" id="AET6Gv20425000.2">
    <property type="protein sequence ID" value="AET6Gv20425000.2"/>
    <property type="gene ID" value="AET6Gv20425000"/>
</dbReference>
<evidence type="ECO:0000256" key="1">
    <source>
        <dbReference type="SAM" id="Coils"/>
    </source>
</evidence>
<reference evidence="3" key="5">
    <citation type="journal article" date="2021" name="G3 (Bethesda)">
        <title>Aegilops tauschii genome assembly Aet v5.0 features greater sequence contiguity and improved annotation.</title>
        <authorList>
            <person name="Wang L."/>
            <person name="Zhu T."/>
            <person name="Rodriguez J.C."/>
            <person name="Deal K.R."/>
            <person name="Dubcovsky J."/>
            <person name="McGuire P.E."/>
            <person name="Lux T."/>
            <person name="Spannagl M."/>
            <person name="Mayer K.F.X."/>
            <person name="Baldrich P."/>
            <person name="Meyers B.C."/>
            <person name="Huo N."/>
            <person name="Gu Y.Q."/>
            <person name="Zhou H."/>
            <person name="Devos K.M."/>
            <person name="Bennetzen J.L."/>
            <person name="Unver T."/>
            <person name="Budak H."/>
            <person name="Gulick P.J."/>
            <person name="Galiba G."/>
            <person name="Kalapos B."/>
            <person name="Nelson D.R."/>
            <person name="Li P."/>
            <person name="You F.M."/>
            <person name="Luo M.C."/>
            <person name="Dvorak J."/>
        </authorList>
    </citation>
    <scope>NUCLEOTIDE SEQUENCE [LARGE SCALE GENOMIC DNA]</scope>
    <source>
        <strain evidence="3">cv. AL8/78</strain>
    </source>
</reference>
<name>A0A453NN86_AEGTS</name>
<proteinExistence type="predicted"/>
<dbReference type="Proteomes" id="UP000015105">
    <property type="component" value="Chromosome 6D"/>
</dbReference>
<evidence type="ECO:0000313" key="3">
    <source>
        <dbReference type="EnsemblPlants" id="AET6Gv20425000.2"/>
    </source>
</evidence>
<feature type="coiled-coil region" evidence="1">
    <location>
        <begin position="1"/>
        <end position="31"/>
    </location>
</feature>
<reference evidence="4" key="1">
    <citation type="journal article" date="2014" name="Science">
        <title>Ancient hybridizations among the ancestral genomes of bread wheat.</title>
        <authorList>
            <consortium name="International Wheat Genome Sequencing Consortium,"/>
            <person name="Marcussen T."/>
            <person name="Sandve S.R."/>
            <person name="Heier L."/>
            <person name="Spannagl M."/>
            <person name="Pfeifer M."/>
            <person name="Jakobsen K.S."/>
            <person name="Wulff B.B."/>
            <person name="Steuernagel B."/>
            <person name="Mayer K.F."/>
            <person name="Olsen O.A."/>
        </authorList>
    </citation>
    <scope>NUCLEOTIDE SEQUENCE [LARGE SCALE GENOMIC DNA]</scope>
    <source>
        <strain evidence="4">cv. AL8/78</strain>
    </source>
</reference>
<feature type="region of interest" description="Disordered" evidence="2">
    <location>
        <begin position="44"/>
        <end position="66"/>
    </location>
</feature>
<evidence type="ECO:0008006" key="5">
    <source>
        <dbReference type="Google" id="ProtNLM"/>
    </source>
</evidence>
<protein>
    <recommendedName>
        <fullName evidence="5">SMARCC C-terminal domain-containing protein</fullName>
    </recommendedName>
</protein>
<evidence type="ECO:0000256" key="2">
    <source>
        <dbReference type="SAM" id="MobiDB-lite"/>
    </source>
</evidence>
<evidence type="ECO:0000313" key="4">
    <source>
        <dbReference type="Proteomes" id="UP000015105"/>
    </source>
</evidence>
<accession>A0A453NN86</accession>
<dbReference type="AlphaFoldDB" id="A0A453NN86"/>
<keyword evidence="1" id="KW-0175">Coiled coil</keyword>
<reference evidence="3" key="4">
    <citation type="submission" date="2019-03" db="UniProtKB">
        <authorList>
            <consortium name="EnsemblPlants"/>
        </authorList>
    </citation>
    <scope>IDENTIFICATION</scope>
</reference>
<sequence length="66" mass="7928">MKEIQDKISRFEQKELLMEKEREQLHHLRELLFVDQLAVVQHQRRPHAVAAENKEEEKPKPIITMG</sequence>